<dbReference type="GO" id="GO:0008168">
    <property type="term" value="F:methyltransferase activity"/>
    <property type="evidence" value="ECO:0007669"/>
    <property type="project" value="UniProtKB-KW"/>
</dbReference>
<protein>
    <submittedName>
        <fullName evidence="2">Methyltransferase domain-containing protein</fullName>
    </submittedName>
</protein>
<dbReference type="RefSeq" id="WP_274041997.1">
    <property type="nucleotide sequence ID" value="NZ_JANCPR020000021.1"/>
</dbReference>
<evidence type="ECO:0000313" key="3">
    <source>
        <dbReference type="Proteomes" id="UP001214441"/>
    </source>
</evidence>
<dbReference type="GO" id="GO:0032259">
    <property type="term" value="P:methylation"/>
    <property type="evidence" value="ECO:0007669"/>
    <property type="project" value="UniProtKB-KW"/>
</dbReference>
<name>A0ABT6ZZJ3_9ACTN</name>
<evidence type="ECO:0000259" key="1">
    <source>
        <dbReference type="Pfam" id="PF08241"/>
    </source>
</evidence>
<dbReference type="CDD" id="cd02440">
    <property type="entry name" value="AdoMet_MTases"/>
    <property type="match status" value="1"/>
</dbReference>
<keyword evidence="3" id="KW-1185">Reference proteome</keyword>
<accession>A0ABT6ZZJ3</accession>
<organism evidence="2 3">
    <name type="scientific">Streptomyces iconiensis</name>
    <dbReference type="NCBI Taxonomy" id="1384038"/>
    <lineage>
        <taxon>Bacteria</taxon>
        <taxon>Bacillati</taxon>
        <taxon>Actinomycetota</taxon>
        <taxon>Actinomycetes</taxon>
        <taxon>Kitasatosporales</taxon>
        <taxon>Streptomycetaceae</taxon>
        <taxon>Streptomyces</taxon>
    </lineage>
</organism>
<gene>
    <name evidence="2" type="ORF">NMN56_021390</name>
</gene>
<dbReference type="InterPro" id="IPR029063">
    <property type="entry name" value="SAM-dependent_MTases_sf"/>
</dbReference>
<proteinExistence type="predicted"/>
<evidence type="ECO:0000313" key="2">
    <source>
        <dbReference type="EMBL" id="MDJ1134475.1"/>
    </source>
</evidence>
<dbReference type="Pfam" id="PF08241">
    <property type="entry name" value="Methyltransf_11"/>
    <property type="match status" value="1"/>
</dbReference>
<sequence length="253" mass="27499">MSAQATAPFDKIADRYDRSRGGEERGEQFAGVMDELLGDGPLLELGVGTALVGGALARRGRDVCGVDVSAGMLGYARDRLPGRIALADVCRLPFKDASFAGCYAVWMLHLASDVPTALAAVRRVLRPGGRLVVVPANNRPREDAIGQLVYAMQVRLLGERSDKGGAGELLRLAEKCGFTQTDRRDLPQTYQHAPAAMAREIERRNFSSLQDVGETEWREIVQPTIDALRALPEAEVPRDRTTVHEAIVLEPAP</sequence>
<dbReference type="SUPFAM" id="SSF53335">
    <property type="entry name" value="S-adenosyl-L-methionine-dependent methyltransferases"/>
    <property type="match status" value="1"/>
</dbReference>
<reference evidence="2 3" key="1">
    <citation type="submission" date="2023-05" db="EMBL/GenBank/DDBJ databases">
        <title>Streptantibioticus silvisoli sp. nov., acidotolerant actinomycetes 1 from pine litter.</title>
        <authorList>
            <person name="Swiecimska M."/>
            <person name="Golinska P."/>
            <person name="Sangal V."/>
            <person name="Wachnowicz B."/>
            <person name="Goodfellow M."/>
        </authorList>
    </citation>
    <scope>NUCLEOTIDE SEQUENCE [LARGE SCALE GENOMIC DNA]</scope>
    <source>
        <strain evidence="2 3">DSM 42109</strain>
    </source>
</reference>
<dbReference type="EMBL" id="JANCPR020000021">
    <property type="protein sequence ID" value="MDJ1134475.1"/>
    <property type="molecule type" value="Genomic_DNA"/>
</dbReference>
<keyword evidence="2" id="KW-0808">Transferase</keyword>
<dbReference type="Gene3D" id="3.40.50.150">
    <property type="entry name" value="Vaccinia Virus protein VP39"/>
    <property type="match status" value="1"/>
</dbReference>
<dbReference type="PANTHER" id="PTHR42912:SF95">
    <property type="entry name" value="METHYLTRANSFERASE TYPE 11 DOMAIN-CONTAINING PROTEIN"/>
    <property type="match status" value="1"/>
</dbReference>
<keyword evidence="2" id="KW-0489">Methyltransferase</keyword>
<comment type="caution">
    <text evidence="2">The sequence shown here is derived from an EMBL/GenBank/DDBJ whole genome shotgun (WGS) entry which is preliminary data.</text>
</comment>
<dbReference type="InterPro" id="IPR013216">
    <property type="entry name" value="Methyltransf_11"/>
</dbReference>
<feature type="domain" description="Methyltransferase type 11" evidence="1">
    <location>
        <begin position="43"/>
        <end position="133"/>
    </location>
</feature>
<dbReference type="InterPro" id="IPR050508">
    <property type="entry name" value="Methyltransf_Superfamily"/>
</dbReference>
<dbReference type="Proteomes" id="UP001214441">
    <property type="component" value="Unassembled WGS sequence"/>
</dbReference>
<dbReference type="PANTHER" id="PTHR42912">
    <property type="entry name" value="METHYLTRANSFERASE"/>
    <property type="match status" value="1"/>
</dbReference>